<name>A0A3D8J9X1_9HELI</name>
<reference evidence="1 2" key="1">
    <citation type="submission" date="2018-04" db="EMBL/GenBank/DDBJ databases">
        <title>Novel Campyloabacter and Helicobacter Species and Strains.</title>
        <authorList>
            <person name="Mannion A.J."/>
            <person name="Shen Z."/>
            <person name="Fox J.G."/>
        </authorList>
    </citation>
    <scope>NUCLEOTIDE SEQUENCE [LARGE SCALE GENOMIC DNA]</scope>
    <source>
        <strain evidence="1 2">MIT 04-9362</strain>
    </source>
</reference>
<keyword evidence="2" id="KW-1185">Reference proteome</keyword>
<dbReference type="EMBL" id="NXLX01000005">
    <property type="protein sequence ID" value="RDU74100.1"/>
    <property type="molecule type" value="Genomic_DNA"/>
</dbReference>
<evidence type="ECO:0000313" key="1">
    <source>
        <dbReference type="EMBL" id="RDU74100.1"/>
    </source>
</evidence>
<dbReference type="RefSeq" id="WP_115578782.1">
    <property type="nucleotide sequence ID" value="NZ_NXLX01000005.1"/>
</dbReference>
<evidence type="ECO:0008006" key="3">
    <source>
        <dbReference type="Google" id="ProtNLM"/>
    </source>
</evidence>
<gene>
    <name evidence="1" type="ORF">CQA57_03135</name>
</gene>
<accession>A0A3D8J9X1</accession>
<comment type="caution">
    <text evidence="1">The sequence shown here is derived from an EMBL/GenBank/DDBJ whole genome shotgun (WGS) entry which is preliminary data.</text>
</comment>
<dbReference type="AlphaFoldDB" id="A0A3D8J9X1"/>
<proteinExistence type="predicted"/>
<organism evidence="1 2">
    <name type="scientific">Helicobacter anseris</name>
    <dbReference type="NCBI Taxonomy" id="375926"/>
    <lineage>
        <taxon>Bacteria</taxon>
        <taxon>Pseudomonadati</taxon>
        <taxon>Campylobacterota</taxon>
        <taxon>Epsilonproteobacteria</taxon>
        <taxon>Campylobacterales</taxon>
        <taxon>Helicobacteraceae</taxon>
        <taxon>Helicobacter</taxon>
    </lineage>
</organism>
<dbReference type="Proteomes" id="UP000256695">
    <property type="component" value="Unassembled WGS sequence"/>
</dbReference>
<sequence length="124" mass="14374">MIIIGYYPIVSESFSKISDIEGIDNTQGLVWFDSSDDKMFFLSRFCLQNNVPYAVKIENIKDLLIYANLKAKYVLLQKSPEKYQKIAETYLLDTKILYIIEEIEEIEEIAKMGIDGVIFEQVLC</sequence>
<protein>
    <recommendedName>
        <fullName evidence="3">GP-PDE domain-containing protein</fullName>
    </recommendedName>
</protein>
<dbReference type="OrthoDB" id="5339711at2"/>
<evidence type="ECO:0000313" key="2">
    <source>
        <dbReference type="Proteomes" id="UP000256695"/>
    </source>
</evidence>